<feature type="non-terminal residue" evidence="1">
    <location>
        <position position="66"/>
    </location>
</feature>
<organism evidence="1 2">
    <name type="scientific">Modicella reniformis</name>
    <dbReference type="NCBI Taxonomy" id="1440133"/>
    <lineage>
        <taxon>Eukaryota</taxon>
        <taxon>Fungi</taxon>
        <taxon>Fungi incertae sedis</taxon>
        <taxon>Mucoromycota</taxon>
        <taxon>Mortierellomycotina</taxon>
        <taxon>Mortierellomycetes</taxon>
        <taxon>Mortierellales</taxon>
        <taxon>Mortierellaceae</taxon>
        <taxon>Modicella</taxon>
    </lineage>
</organism>
<gene>
    <name evidence="1" type="ORF">BGZ65_001184</name>
</gene>
<comment type="caution">
    <text evidence="1">The sequence shown here is derived from an EMBL/GenBank/DDBJ whole genome shotgun (WGS) entry which is preliminary data.</text>
</comment>
<feature type="non-terminal residue" evidence="1">
    <location>
        <position position="1"/>
    </location>
</feature>
<accession>A0A9P6IP23</accession>
<protein>
    <submittedName>
        <fullName evidence="1">Uncharacterized protein</fullName>
    </submittedName>
</protein>
<name>A0A9P6IP23_9FUNG</name>
<dbReference type="Gene3D" id="3.50.50.60">
    <property type="entry name" value="FAD/NAD(P)-binding domain"/>
    <property type="match status" value="1"/>
</dbReference>
<dbReference type="OrthoDB" id="1878542at2759"/>
<evidence type="ECO:0000313" key="2">
    <source>
        <dbReference type="Proteomes" id="UP000749646"/>
    </source>
</evidence>
<sequence length="66" mass="7187">LLPSAGQGSVNTLPDAVILANCLYDLPSLSTQDITAAFNDYHEQRLPFVAYQFNASQTQAKILFGQ</sequence>
<proteinExistence type="predicted"/>
<dbReference type="EMBL" id="JAAAHW010009297">
    <property type="protein sequence ID" value="KAF9942951.1"/>
    <property type="molecule type" value="Genomic_DNA"/>
</dbReference>
<evidence type="ECO:0000313" key="1">
    <source>
        <dbReference type="EMBL" id="KAF9942951.1"/>
    </source>
</evidence>
<dbReference type="InterPro" id="IPR036188">
    <property type="entry name" value="FAD/NAD-bd_sf"/>
</dbReference>
<dbReference type="SUPFAM" id="SSF51905">
    <property type="entry name" value="FAD/NAD(P)-binding domain"/>
    <property type="match status" value="1"/>
</dbReference>
<reference evidence="1" key="1">
    <citation type="journal article" date="2020" name="Fungal Divers.">
        <title>Resolving the Mortierellaceae phylogeny through synthesis of multi-gene phylogenetics and phylogenomics.</title>
        <authorList>
            <person name="Vandepol N."/>
            <person name="Liber J."/>
            <person name="Desiro A."/>
            <person name="Na H."/>
            <person name="Kennedy M."/>
            <person name="Barry K."/>
            <person name="Grigoriev I.V."/>
            <person name="Miller A.N."/>
            <person name="O'Donnell K."/>
            <person name="Stajich J.E."/>
            <person name="Bonito G."/>
        </authorList>
    </citation>
    <scope>NUCLEOTIDE SEQUENCE</scope>
    <source>
        <strain evidence="1">MES-2147</strain>
    </source>
</reference>
<dbReference type="Proteomes" id="UP000749646">
    <property type="component" value="Unassembled WGS sequence"/>
</dbReference>
<keyword evidence="2" id="KW-1185">Reference proteome</keyword>
<dbReference type="AlphaFoldDB" id="A0A9P6IP23"/>